<dbReference type="Proteomes" id="UP001222118">
    <property type="component" value="Chromosome"/>
</dbReference>
<keyword evidence="1" id="KW-0456">Lyase</keyword>
<dbReference type="Pfam" id="PF04909">
    <property type="entry name" value="Amidohydro_2"/>
    <property type="match status" value="1"/>
</dbReference>
<dbReference type="SUPFAM" id="SSF51556">
    <property type="entry name" value="Metallo-dependent hydrolases"/>
    <property type="match status" value="1"/>
</dbReference>
<accession>A0ABY7YUN2</accession>
<protein>
    <submittedName>
        <fullName evidence="3">Amidohydrolase family protein</fullName>
    </submittedName>
</protein>
<sequence>MRLLMIVDVHSHTPQFREHIPDGMRQTNPAWRPDRAVESVYTWTNFMEAAEPADRTLVFPIKWHPTERTGSVNGPDKPGDWSDANIATAEFVRAFPEKLIGFMSLHPYDIHALEELERCRTDFGLKGIKMGANYQIFDPLDARALAIYAEAERHCLPILFHIGTSPVRMAPIRYAHPLVVDEIAQRYPDLKIIMAHMGHPWTADTVVVVRKHPNVYTDISGLFYRPFTQWEALVRATEWNILDKVLLASDFPITTIQETIDGLRRVNAIVEGTELPRVPEERIEEIINRNSLSLLGLG</sequence>
<gene>
    <name evidence="3" type="ORF">PSQ90_10530</name>
</gene>
<dbReference type="RefSeq" id="WP_282210271.1">
    <property type="nucleotide sequence ID" value="NZ_CP118247.1"/>
</dbReference>
<organism evidence="3 4">
    <name type="scientific">Devosia rhodophyticola</name>
    <dbReference type="NCBI Taxonomy" id="3026423"/>
    <lineage>
        <taxon>Bacteria</taxon>
        <taxon>Pseudomonadati</taxon>
        <taxon>Pseudomonadota</taxon>
        <taxon>Alphaproteobacteria</taxon>
        <taxon>Hyphomicrobiales</taxon>
        <taxon>Devosiaceae</taxon>
        <taxon>Devosia</taxon>
    </lineage>
</organism>
<dbReference type="InterPro" id="IPR032466">
    <property type="entry name" value="Metal_Hydrolase"/>
</dbReference>
<dbReference type="InterPro" id="IPR032465">
    <property type="entry name" value="ACMSD"/>
</dbReference>
<dbReference type="PANTHER" id="PTHR21240">
    <property type="entry name" value="2-AMINO-3-CARBOXYLMUCONATE-6-SEMIALDEHYDE DECARBOXYLASE"/>
    <property type="match status" value="1"/>
</dbReference>
<evidence type="ECO:0000256" key="1">
    <source>
        <dbReference type="ARBA" id="ARBA00023239"/>
    </source>
</evidence>
<dbReference type="PANTHER" id="PTHR21240:SF19">
    <property type="entry name" value="CATALYTIC_ HYDROLASE"/>
    <property type="match status" value="1"/>
</dbReference>
<reference evidence="3 4" key="1">
    <citation type="submission" date="2023-02" db="EMBL/GenBank/DDBJ databases">
        <title>Devosia chondri sp. nov., isolated from the phycosphere of marine algae.</title>
        <authorList>
            <person name="Kim J.M."/>
            <person name="Lee J.K."/>
            <person name="Choi B.J."/>
            <person name="Bayburt H."/>
            <person name="Jeon C.O."/>
        </authorList>
    </citation>
    <scope>NUCLEOTIDE SEQUENCE [LARGE SCALE GENOMIC DNA]</scope>
    <source>
        <strain evidence="3 4">G2-5</strain>
    </source>
</reference>
<evidence type="ECO:0000259" key="2">
    <source>
        <dbReference type="Pfam" id="PF04909"/>
    </source>
</evidence>
<feature type="domain" description="Amidohydrolase-related" evidence="2">
    <location>
        <begin position="87"/>
        <end position="267"/>
    </location>
</feature>
<name>A0ABY7YUN2_9HYPH</name>
<keyword evidence="4" id="KW-1185">Reference proteome</keyword>
<dbReference type="EMBL" id="CP118247">
    <property type="protein sequence ID" value="WDR04750.1"/>
    <property type="molecule type" value="Genomic_DNA"/>
</dbReference>
<evidence type="ECO:0000313" key="4">
    <source>
        <dbReference type="Proteomes" id="UP001222118"/>
    </source>
</evidence>
<proteinExistence type="predicted"/>
<evidence type="ECO:0000313" key="3">
    <source>
        <dbReference type="EMBL" id="WDR04750.1"/>
    </source>
</evidence>
<dbReference type="Gene3D" id="3.20.20.140">
    <property type="entry name" value="Metal-dependent hydrolases"/>
    <property type="match status" value="1"/>
</dbReference>
<dbReference type="InterPro" id="IPR006680">
    <property type="entry name" value="Amidohydro-rel"/>
</dbReference>